<gene>
    <name evidence="1" type="ORF">RPERSI_LOCUS28841</name>
</gene>
<protein>
    <submittedName>
        <fullName evidence="1">10612_t:CDS:1</fullName>
    </submittedName>
</protein>
<organism evidence="1 2">
    <name type="scientific">Racocetra persica</name>
    <dbReference type="NCBI Taxonomy" id="160502"/>
    <lineage>
        <taxon>Eukaryota</taxon>
        <taxon>Fungi</taxon>
        <taxon>Fungi incertae sedis</taxon>
        <taxon>Mucoromycota</taxon>
        <taxon>Glomeromycotina</taxon>
        <taxon>Glomeromycetes</taxon>
        <taxon>Diversisporales</taxon>
        <taxon>Gigasporaceae</taxon>
        <taxon>Racocetra</taxon>
    </lineage>
</organism>
<proteinExistence type="predicted"/>
<comment type="caution">
    <text evidence="1">The sequence shown here is derived from an EMBL/GenBank/DDBJ whole genome shotgun (WGS) entry which is preliminary data.</text>
</comment>
<keyword evidence="2" id="KW-1185">Reference proteome</keyword>
<evidence type="ECO:0000313" key="1">
    <source>
        <dbReference type="EMBL" id="CAG8833490.1"/>
    </source>
</evidence>
<dbReference type="Proteomes" id="UP000789920">
    <property type="component" value="Unassembled WGS sequence"/>
</dbReference>
<evidence type="ECO:0000313" key="2">
    <source>
        <dbReference type="Proteomes" id="UP000789920"/>
    </source>
</evidence>
<name>A0ACA9SBR5_9GLOM</name>
<feature type="non-terminal residue" evidence="1">
    <location>
        <position position="1"/>
    </location>
</feature>
<accession>A0ACA9SBR5</accession>
<reference evidence="1" key="1">
    <citation type="submission" date="2021-06" db="EMBL/GenBank/DDBJ databases">
        <authorList>
            <person name="Kallberg Y."/>
            <person name="Tangrot J."/>
            <person name="Rosling A."/>
        </authorList>
    </citation>
    <scope>NUCLEOTIDE SEQUENCE</scope>
    <source>
        <strain evidence="1">MA461A</strain>
    </source>
</reference>
<feature type="non-terminal residue" evidence="1">
    <location>
        <position position="199"/>
    </location>
</feature>
<dbReference type="EMBL" id="CAJVQC010106646">
    <property type="protein sequence ID" value="CAG8833490.1"/>
    <property type="molecule type" value="Genomic_DNA"/>
</dbReference>
<sequence>KAILPTDSGQNWGSILYGIDRDKFSFDNSDIEKGNYINDSIYSSIYKLLIDTGKRVISLVGWQYFHSGLLEKNVVDSIFTYTPLEDENLYHVEMLKTKHERGVFKHDEYVVNKFKEIISTDEFANISLFVIHLTDVDEAGHYYEFNSEKYYEQLEKIDKQIGWLKDCLLVLTTNHGGVGTMHGKDSDLERNVFIIMMGP</sequence>